<dbReference type="Proteomes" id="UP000245207">
    <property type="component" value="Unassembled WGS sequence"/>
</dbReference>
<reference evidence="2 3" key="1">
    <citation type="journal article" date="2018" name="Mol. Plant">
        <title>The genome of Artemisia annua provides insight into the evolution of Asteraceae family and artemisinin biosynthesis.</title>
        <authorList>
            <person name="Shen Q."/>
            <person name="Zhang L."/>
            <person name="Liao Z."/>
            <person name="Wang S."/>
            <person name="Yan T."/>
            <person name="Shi P."/>
            <person name="Liu M."/>
            <person name="Fu X."/>
            <person name="Pan Q."/>
            <person name="Wang Y."/>
            <person name="Lv Z."/>
            <person name="Lu X."/>
            <person name="Zhang F."/>
            <person name="Jiang W."/>
            <person name="Ma Y."/>
            <person name="Chen M."/>
            <person name="Hao X."/>
            <person name="Li L."/>
            <person name="Tang Y."/>
            <person name="Lv G."/>
            <person name="Zhou Y."/>
            <person name="Sun X."/>
            <person name="Brodelius P.E."/>
            <person name="Rose J.K.C."/>
            <person name="Tang K."/>
        </authorList>
    </citation>
    <scope>NUCLEOTIDE SEQUENCE [LARGE SCALE GENOMIC DNA]</scope>
    <source>
        <strain evidence="3">cv. Huhao1</strain>
        <tissue evidence="2">Leaf</tissue>
    </source>
</reference>
<protein>
    <submittedName>
        <fullName evidence="2">Uncharacterized protein</fullName>
    </submittedName>
</protein>
<evidence type="ECO:0000313" key="2">
    <source>
        <dbReference type="EMBL" id="PWA78178.1"/>
    </source>
</evidence>
<accession>A0A2U1NXF8</accession>
<dbReference type="EMBL" id="PKPP01002024">
    <property type="protein sequence ID" value="PWA78178.1"/>
    <property type="molecule type" value="Genomic_DNA"/>
</dbReference>
<feature type="region of interest" description="Disordered" evidence="1">
    <location>
        <begin position="111"/>
        <end position="141"/>
    </location>
</feature>
<feature type="compositionally biased region" description="Basic and acidic residues" evidence="1">
    <location>
        <begin position="111"/>
        <end position="121"/>
    </location>
</feature>
<evidence type="ECO:0000313" key="3">
    <source>
        <dbReference type="Proteomes" id="UP000245207"/>
    </source>
</evidence>
<comment type="caution">
    <text evidence="2">The sequence shown here is derived from an EMBL/GenBank/DDBJ whole genome shotgun (WGS) entry which is preliminary data.</text>
</comment>
<evidence type="ECO:0000256" key="1">
    <source>
        <dbReference type="SAM" id="MobiDB-lite"/>
    </source>
</evidence>
<dbReference type="AlphaFoldDB" id="A0A2U1NXF8"/>
<sequence>MRLSFKIDKVVEPNSRVLDVDNYNVHADVEEIKQTENDSDDESIPEFMDEDDDHDHGLGSGCFNWKDCHVFIQWLPFNMLARILKNYVSLYFKKGSFMKTYHHLINPLSREEQSSRVHKEPLLPPPTRRMPGRPKKKRIRDTTETRIVQGNHRLRKNGSKTTCGICKEEGHNRRSFSLKKDDNDPLPRTNGILPKKSVAQADKSKSKCVYAKTRNKKRINPKLLSTTSATPNVGIEVNTQRSQINKL</sequence>
<organism evidence="2 3">
    <name type="scientific">Artemisia annua</name>
    <name type="common">Sweet wormwood</name>
    <dbReference type="NCBI Taxonomy" id="35608"/>
    <lineage>
        <taxon>Eukaryota</taxon>
        <taxon>Viridiplantae</taxon>
        <taxon>Streptophyta</taxon>
        <taxon>Embryophyta</taxon>
        <taxon>Tracheophyta</taxon>
        <taxon>Spermatophyta</taxon>
        <taxon>Magnoliopsida</taxon>
        <taxon>eudicotyledons</taxon>
        <taxon>Gunneridae</taxon>
        <taxon>Pentapetalae</taxon>
        <taxon>asterids</taxon>
        <taxon>campanulids</taxon>
        <taxon>Asterales</taxon>
        <taxon>Asteraceae</taxon>
        <taxon>Asteroideae</taxon>
        <taxon>Anthemideae</taxon>
        <taxon>Artemisiinae</taxon>
        <taxon>Artemisia</taxon>
    </lineage>
</organism>
<name>A0A2U1NXF8_ARTAN</name>
<dbReference type="OrthoDB" id="1752372at2759"/>
<proteinExistence type="predicted"/>
<keyword evidence="3" id="KW-1185">Reference proteome</keyword>
<feature type="compositionally biased region" description="Basic residues" evidence="1">
    <location>
        <begin position="130"/>
        <end position="139"/>
    </location>
</feature>
<gene>
    <name evidence="2" type="ORF">CTI12_AA215070</name>
</gene>